<gene>
    <name evidence="2" type="ORF">DHEL01_v209059</name>
</gene>
<dbReference type="EMBL" id="MAVT02000975">
    <property type="protein sequence ID" value="POS72544.1"/>
    <property type="molecule type" value="Genomic_DNA"/>
</dbReference>
<accession>A0A2P5HQL7</accession>
<dbReference type="SUPFAM" id="SSF110296">
    <property type="entry name" value="Oligoxyloglucan reducing end-specific cellobiohydrolase"/>
    <property type="match status" value="1"/>
</dbReference>
<keyword evidence="3" id="KW-1185">Reference proteome</keyword>
<keyword evidence="2" id="KW-0378">Hydrolase</keyword>
<feature type="signal peptide" evidence="1">
    <location>
        <begin position="1"/>
        <end position="21"/>
    </location>
</feature>
<reference evidence="2" key="1">
    <citation type="submission" date="2017-09" db="EMBL/GenBank/DDBJ databases">
        <title>Polyketide synthases of a Diaporthe helianthi virulent isolate.</title>
        <authorList>
            <person name="Baroncelli R."/>
        </authorList>
    </citation>
    <scope>NUCLEOTIDE SEQUENCE [LARGE SCALE GENOMIC DNA]</scope>
    <source>
        <strain evidence="2">7/96</strain>
    </source>
</reference>
<keyword evidence="1" id="KW-0732">Signal</keyword>
<name>A0A2P5HQL7_DIAHE</name>
<organism evidence="2 3">
    <name type="scientific">Diaporthe helianthi</name>
    <dbReference type="NCBI Taxonomy" id="158607"/>
    <lineage>
        <taxon>Eukaryota</taxon>
        <taxon>Fungi</taxon>
        <taxon>Dikarya</taxon>
        <taxon>Ascomycota</taxon>
        <taxon>Pezizomycotina</taxon>
        <taxon>Sordariomycetes</taxon>
        <taxon>Sordariomycetidae</taxon>
        <taxon>Diaporthales</taxon>
        <taxon>Diaporthaceae</taxon>
        <taxon>Diaporthe</taxon>
    </lineage>
</organism>
<dbReference type="GO" id="GO:0016787">
    <property type="term" value="F:hydrolase activity"/>
    <property type="evidence" value="ECO:0007669"/>
    <property type="project" value="UniProtKB-KW"/>
</dbReference>
<evidence type="ECO:0000256" key="1">
    <source>
        <dbReference type="SAM" id="SignalP"/>
    </source>
</evidence>
<dbReference type="AlphaFoldDB" id="A0A2P5HQL7"/>
<dbReference type="STRING" id="158607.A0A2P5HQL7"/>
<proteinExistence type="predicted"/>
<evidence type="ECO:0000313" key="3">
    <source>
        <dbReference type="Proteomes" id="UP000094444"/>
    </source>
</evidence>
<dbReference type="InParanoid" id="A0A2P5HQL7"/>
<dbReference type="Proteomes" id="UP000094444">
    <property type="component" value="Unassembled WGS sequence"/>
</dbReference>
<dbReference type="PANTHER" id="PTHR38792">
    <property type="entry name" value="BNR/ASP-BOX REPEAT DOMAIN PROTEIN (AFU_ORTHOLOGUE AFUA_7G06430)-RELATED"/>
    <property type="match status" value="1"/>
</dbReference>
<dbReference type="Gene3D" id="2.120.10.10">
    <property type="match status" value="1"/>
</dbReference>
<dbReference type="OrthoDB" id="2130735at2759"/>
<sequence length="385" mass="41645">MHLLRTAFLGFTCLLTLQVAATPTPSIEERQTATISNRVIFSPPTNAGWVDPRVLYARAVQLRSGELIATWENYSPEPPAVYFPIYRSTDDGSTWTEIGRVQDTVNGWGLRYQPYLYELPSAIGQFPAGTVLLAGNSIPTDLSKTKIDVYASTDGGVNWSFVSSVAAGGEARPNNGLTPVWEPLLMAYNNQLICYYADQRDSRNGQKLSHQTTTDLVSWSSPVDDVRDANNYEARPGMPAVVKLPNNDYIFAYEMCGTDGCRVRYRVTNDPLNVAAAAADIPLRSTAGTRPTSSPYVVWTSVGGANGTIILSGGSQSQIFTNRALGASDAWVQYNTPQPNAYSRGLAVFQDDDNKLAIIGGGWLPPSSTNQVSISVIDIAATIGA</sequence>
<dbReference type="PANTHER" id="PTHR38792:SF3">
    <property type="entry name" value="BNR_ASP-BOX REPEAT DOMAIN PROTEIN (AFU_ORTHOLOGUE AFUA_7G06430)-RELATED"/>
    <property type="match status" value="1"/>
</dbReference>
<comment type="caution">
    <text evidence="2">The sequence shown here is derived from an EMBL/GenBank/DDBJ whole genome shotgun (WGS) entry which is preliminary data.</text>
</comment>
<protein>
    <submittedName>
        <fullName evidence="2">Glycoside hydrolase family 93</fullName>
    </submittedName>
</protein>
<evidence type="ECO:0000313" key="2">
    <source>
        <dbReference type="EMBL" id="POS72544.1"/>
    </source>
</evidence>
<feature type="chain" id="PRO_5015123984" evidence="1">
    <location>
        <begin position="22"/>
        <end position="385"/>
    </location>
</feature>
<dbReference type="CDD" id="cd15482">
    <property type="entry name" value="Sialidase_non-viral"/>
    <property type="match status" value="1"/>
</dbReference>